<evidence type="ECO:0000313" key="2">
    <source>
        <dbReference type="EMBL" id="MFC2925117.1"/>
    </source>
</evidence>
<evidence type="ECO:0008006" key="4">
    <source>
        <dbReference type="Google" id="ProtNLM"/>
    </source>
</evidence>
<feature type="transmembrane region" description="Helical" evidence="1">
    <location>
        <begin position="56"/>
        <end position="76"/>
    </location>
</feature>
<feature type="transmembrane region" description="Helical" evidence="1">
    <location>
        <begin position="174"/>
        <end position="191"/>
    </location>
</feature>
<accession>A0ABV6ZUL8</accession>
<dbReference type="RefSeq" id="WP_343163997.1">
    <property type="nucleotide sequence ID" value="NZ_JBHRSV010000001.1"/>
</dbReference>
<keyword evidence="3" id="KW-1185">Reference proteome</keyword>
<feature type="transmembrane region" description="Helical" evidence="1">
    <location>
        <begin position="147"/>
        <end position="168"/>
    </location>
</feature>
<keyword evidence="1" id="KW-0812">Transmembrane</keyword>
<keyword evidence="1" id="KW-0472">Membrane</keyword>
<dbReference type="Proteomes" id="UP001595379">
    <property type="component" value="Unassembled WGS sequence"/>
</dbReference>
<dbReference type="EMBL" id="JBHRSV010000001">
    <property type="protein sequence ID" value="MFC2925117.1"/>
    <property type="molecule type" value="Genomic_DNA"/>
</dbReference>
<protein>
    <recommendedName>
        <fullName evidence="4">Yip1 domain-containing protein</fullName>
    </recommendedName>
</protein>
<proteinExistence type="predicted"/>
<evidence type="ECO:0000256" key="1">
    <source>
        <dbReference type="SAM" id="Phobius"/>
    </source>
</evidence>
<comment type="caution">
    <text evidence="2">The sequence shown here is derived from an EMBL/GenBank/DDBJ whole genome shotgun (WGS) entry which is preliminary data.</text>
</comment>
<organism evidence="2 3">
    <name type="scientific">Hyphobacterium vulgare</name>
    <dbReference type="NCBI Taxonomy" id="1736751"/>
    <lineage>
        <taxon>Bacteria</taxon>
        <taxon>Pseudomonadati</taxon>
        <taxon>Pseudomonadota</taxon>
        <taxon>Alphaproteobacteria</taxon>
        <taxon>Maricaulales</taxon>
        <taxon>Maricaulaceae</taxon>
        <taxon>Hyphobacterium</taxon>
    </lineage>
</organism>
<keyword evidence="1" id="KW-1133">Transmembrane helix</keyword>
<evidence type="ECO:0000313" key="3">
    <source>
        <dbReference type="Proteomes" id="UP001595379"/>
    </source>
</evidence>
<sequence>MTTSPKPRNDDVEDFVEDILGFNFRSFRTIYALFVKPRAVFQAYADRDREAYTPSLRIWLGIIGIQVLFSVIWGGYGGLLLSQWESGDTNVALIEQAMGGPIEEIARHYGDVANLLHAVLVGGMTGLSAFLIGAFNKSLHWTARINITFAILSVASVVGLLLLVVTAVTGHFTLMTWSLPVIALLYGITFYRGAPGILASTRTGAIVKGFLFSLTAILLVFLGGLIMALIGFVYAAIRVNGG</sequence>
<feature type="transmembrane region" description="Helical" evidence="1">
    <location>
        <begin position="115"/>
        <end position="135"/>
    </location>
</feature>
<reference evidence="3" key="1">
    <citation type="journal article" date="2019" name="Int. J. Syst. Evol. Microbiol.">
        <title>The Global Catalogue of Microorganisms (GCM) 10K type strain sequencing project: providing services to taxonomists for standard genome sequencing and annotation.</title>
        <authorList>
            <consortium name="The Broad Institute Genomics Platform"/>
            <consortium name="The Broad Institute Genome Sequencing Center for Infectious Disease"/>
            <person name="Wu L."/>
            <person name="Ma J."/>
        </authorList>
    </citation>
    <scope>NUCLEOTIDE SEQUENCE [LARGE SCALE GENOMIC DNA]</scope>
    <source>
        <strain evidence="3">KCTC 52487</strain>
    </source>
</reference>
<name>A0ABV6ZUL8_9PROT</name>
<feature type="transmembrane region" description="Helical" evidence="1">
    <location>
        <begin position="211"/>
        <end position="237"/>
    </location>
</feature>
<gene>
    <name evidence="2" type="ORF">ACFOOR_03260</name>
</gene>